<evidence type="ECO:0000313" key="8">
    <source>
        <dbReference type="Proteomes" id="UP001491552"/>
    </source>
</evidence>
<keyword evidence="2" id="KW-0479">Metal-binding</keyword>
<dbReference type="InterPro" id="IPR017941">
    <property type="entry name" value="Rieske_2Fe-2S"/>
</dbReference>
<dbReference type="Proteomes" id="UP001491552">
    <property type="component" value="Unassembled WGS sequence"/>
</dbReference>
<dbReference type="EMBL" id="JBBMFF010000112">
    <property type="protein sequence ID" value="MEQ2510062.1"/>
    <property type="molecule type" value="Genomic_DNA"/>
</dbReference>
<evidence type="ECO:0000256" key="4">
    <source>
        <dbReference type="ARBA" id="ARBA00023014"/>
    </source>
</evidence>
<dbReference type="Gene3D" id="2.102.10.10">
    <property type="entry name" value="Rieske [2Fe-2S] iron-sulphur domain"/>
    <property type="match status" value="1"/>
</dbReference>
<dbReference type="InterPro" id="IPR006076">
    <property type="entry name" value="FAD-dep_OxRdtase"/>
</dbReference>
<keyword evidence="3" id="KW-0408">Iron</keyword>
<evidence type="ECO:0000256" key="1">
    <source>
        <dbReference type="ARBA" id="ARBA00022714"/>
    </source>
</evidence>
<dbReference type="PANTHER" id="PTHR13847:SF274">
    <property type="entry name" value="RIESKE 2FE-2S IRON-SULFUR PROTEIN YHFW-RELATED"/>
    <property type="match status" value="1"/>
</dbReference>
<evidence type="ECO:0000256" key="5">
    <source>
        <dbReference type="ARBA" id="ARBA00023157"/>
    </source>
</evidence>
<keyword evidence="1" id="KW-0001">2Fe-2S</keyword>
<dbReference type="Gene3D" id="3.30.9.10">
    <property type="entry name" value="D-Amino Acid Oxidase, subunit A, domain 2"/>
    <property type="match status" value="1"/>
</dbReference>
<keyword evidence="4" id="KW-0411">Iron-sulfur</keyword>
<accession>A0ABV1G3Z1</accession>
<proteinExistence type="predicted"/>
<dbReference type="Pfam" id="PF01266">
    <property type="entry name" value="DAO"/>
    <property type="match status" value="1"/>
</dbReference>
<evidence type="ECO:0000313" key="7">
    <source>
        <dbReference type="EMBL" id="MEQ2510062.1"/>
    </source>
</evidence>
<gene>
    <name evidence="7" type="ORF">WMO66_02155</name>
</gene>
<dbReference type="PRINTS" id="PR00162">
    <property type="entry name" value="RIESKE"/>
</dbReference>
<feature type="domain" description="Rieske" evidence="6">
    <location>
        <begin position="394"/>
        <end position="482"/>
    </location>
</feature>
<dbReference type="InterPro" id="IPR036188">
    <property type="entry name" value="FAD/NAD-bd_sf"/>
</dbReference>
<dbReference type="PANTHER" id="PTHR13847">
    <property type="entry name" value="SARCOSINE DEHYDROGENASE-RELATED"/>
    <property type="match status" value="1"/>
</dbReference>
<dbReference type="SUPFAM" id="SSF51971">
    <property type="entry name" value="Nucleotide-binding domain"/>
    <property type="match status" value="1"/>
</dbReference>
<reference evidence="7 8" key="1">
    <citation type="submission" date="2024-03" db="EMBL/GenBank/DDBJ databases">
        <title>Human intestinal bacterial collection.</title>
        <authorList>
            <person name="Pauvert C."/>
            <person name="Hitch T.C.A."/>
            <person name="Clavel T."/>
        </authorList>
    </citation>
    <scope>NUCLEOTIDE SEQUENCE [LARGE SCALE GENOMIC DNA]</scope>
    <source>
        <strain evidence="7 8">CLA-AA-H192</strain>
    </source>
</reference>
<protein>
    <submittedName>
        <fullName evidence="7">FAD-dependent oxidoreductase</fullName>
    </submittedName>
</protein>
<organism evidence="7 8">
    <name type="scientific">Faecousia intestinalis</name>
    <dbReference type="NCBI Taxonomy" id="3133167"/>
    <lineage>
        <taxon>Bacteria</taxon>
        <taxon>Bacillati</taxon>
        <taxon>Bacillota</taxon>
        <taxon>Clostridia</taxon>
        <taxon>Eubacteriales</taxon>
        <taxon>Oscillospiraceae</taxon>
        <taxon>Faecousia</taxon>
    </lineage>
</organism>
<keyword evidence="5" id="KW-1015">Disulfide bond</keyword>
<evidence type="ECO:0000256" key="3">
    <source>
        <dbReference type="ARBA" id="ARBA00023004"/>
    </source>
</evidence>
<dbReference type="RefSeq" id="WP_349134765.1">
    <property type="nucleotide sequence ID" value="NZ_JBBMFF010000112.1"/>
</dbReference>
<evidence type="ECO:0000259" key="6">
    <source>
        <dbReference type="PROSITE" id="PS51296"/>
    </source>
</evidence>
<comment type="caution">
    <text evidence="7">The sequence shown here is derived from an EMBL/GenBank/DDBJ whole genome shotgun (WGS) entry which is preliminary data.</text>
</comment>
<dbReference type="SUPFAM" id="SSF50022">
    <property type="entry name" value="ISP domain"/>
    <property type="match status" value="1"/>
</dbReference>
<dbReference type="InterPro" id="IPR005805">
    <property type="entry name" value="Rieske_Fe-S_prot_C"/>
</dbReference>
<name>A0ABV1G3Z1_9FIRM</name>
<evidence type="ECO:0000256" key="2">
    <source>
        <dbReference type="ARBA" id="ARBA00022723"/>
    </source>
</evidence>
<dbReference type="Pfam" id="PF00355">
    <property type="entry name" value="Rieske"/>
    <property type="match status" value="1"/>
</dbReference>
<dbReference type="PROSITE" id="PS51296">
    <property type="entry name" value="RIESKE"/>
    <property type="match status" value="1"/>
</dbReference>
<dbReference type="InterPro" id="IPR036922">
    <property type="entry name" value="Rieske_2Fe-2S_sf"/>
</dbReference>
<dbReference type="Gene3D" id="3.50.50.60">
    <property type="entry name" value="FAD/NAD(P)-binding domain"/>
    <property type="match status" value="1"/>
</dbReference>
<sequence length="482" mass="52637">MESIWEKTCKGPARPPLYGKAQADVAVIGGGMTGILTALELQERGLQVVVAEAGHVGGGQTGRTTAKLTAQHGAIYAGLIERLGREKAAMYARANRRAVERCCARIELEQIDCDLERADSWLYSYDREDALLREAEAERALGLDASFEPDTPLPLRVCGGVRLRGQAQFHPLKFLQALADRLTIYERTPVEHVEGGTLFTPRGTIEAGRVVFASHYPFVNVPGLYFARMHQERSYAIALENAVLPAGMYYGLEPNAWSLRSYRGTVILSGGAHRTGRNGGGHYAALREAAQALFPGSREAAHWSAQDCMTASGVPYIGRFSARDPQWYVATGFRKWGMSNAMAAAELLTALICDGSHPDAAVFDPGDLLQQRPGRIAEEGLQAARGLGRRVLHGPVPQADELAVGEGGPAELDGKQMGVYRATEELYYAVELRCPHLGCRLEWNPDDKSWDCPCHGSRFDVQGRCLTEPAQTDLPACCRRRS</sequence>
<keyword evidence="8" id="KW-1185">Reference proteome</keyword>